<dbReference type="Proteomes" id="UP000005408">
    <property type="component" value="Unassembled WGS sequence"/>
</dbReference>
<dbReference type="AlphaFoldDB" id="A0A8W8I2U7"/>
<dbReference type="EnsemblMetazoa" id="G12252.1">
    <property type="protein sequence ID" value="G12252.1:cds"/>
    <property type="gene ID" value="G12252"/>
</dbReference>
<evidence type="ECO:0000313" key="3">
    <source>
        <dbReference type="Proteomes" id="UP000005408"/>
    </source>
</evidence>
<evidence type="ECO:0000256" key="1">
    <source>
        <dbReference type="SAM" id="SignalP"/>
    </source>
</evidence>
<accession>A0A8W8I2U7</accession>
<evidence type="ECO:0000313" key="2">
    <source>
        <dbReference type="EnsemblMetazoa" id="G12252.1:cds"/>
    </source>
</evidence>
<protein>
    <submittedName>
        <fullName evidence="2">Uncharacterized protein</fullName>
    </submittedName>
</protein>
<sequence>MIRLRSQTKRDCDMAGLALALLTLLPLCFGAPFDPYAINQNFGNGGFGGDGFGGGGFGVSASASHSNFDPNALNHGFGGGGFGDGLSTPAIDMGTFDPNGFSTPSFDPNSLNGFNSGGFDPNAFGKK</sequence>
<reference evidence="2" key="1">
    <citation type="submission" date="2022-08" db="UniProtKB">
        <authorList>
            <consortium name="EnsemblMetazoa"/>
        </authorList>
    </citation>
    <scope>IDENTIFICATION</scope>
    <source>
        <strain evidence="2">05x7-T-G4-1.051#20</strain>
    </source>
</reference>
<keyword evidence="3" id="KW-1185">Reference proteome</keyword>
<feature type="chain" id="PRO_5036468157" evidence="1">
    <location>
        <begin position="31"/>
        <end position="127"/>
    </location>
</feature>
<name>A0A8W8I2U7_MAGGI</name>
<proteinExistence type="predicted"/>
<keyword evidence="1" id="KW-0732">Signal</keyword>
<feature type="signal peptide" evidence="1">
    <location>
        <begin position="1"/>
        <end position="30"/>
    </location>
</feature>
<organism evidence="2 3">
    <name type="scientific">Magallana gigas</name>
    <name type="common">Pacific oyster</name>
    <name type="synonym">Crassostrea gigas</name>
    <dbReference type="NCBI Taxonomy" id="29159"/>
    <lineage>
        <taxon>Eukaryota</taxon>
        <taxon>Metazoa</taxon>
        <taxon>Spiralia</taxon>
        <taxon>Lophotrochozoa</taxon>
        <taxon>Mollusca</taxon>
        <taxon>Bivalvia</taxon>
        <taxon>Autobranchia</taxon>
        <taxon>Pteriomorphia</taxon>
        <taxon>Ostreida</taxon>
        <taxon>Ostreoidea</taxon>
        <taxon>Ostreidae</taxon>
        <taxon>Magallana</taxon>
    </lineage>
</organism>